<gene>
    <name evidence="1" type="ORF">ZHAS_00020583</name>
</gene>
<organism evidence="1">
    <name type="scientific">Anopheles sinensis</name>
    <name type="common">Mosquito</name>
    <dbReference type="NCBI Taxonomy" id="74873"/>
    <lineage>
        <taxon>Eukaryota</taxon>
        <taxon>Metazoa</taxon>
        <taxon>Ecdysozoa</taxon>
        <taxon>Arthropoda</taxon>
        <taxon>Hexapoda</taxon>
        <taxon>Insecta</taxon>
        <taxon>Pterygota</taxon>
        <taxon>Neoptera</taxon>
        <taxon>Endopterygota</taxon>
        <taxon>Diptera</taxon>
        <taxon>Nematocera</taxon>
        <taxon>Culicoidea</taxon>
        <taxon>Culicidae</taxon>
        <taxon>Anophelinae</taxon>
        <taxon>Anopheles</taxon>
    </lineage>
</organism>
<evidence type="ECO:0000313" key="1">
    <source>
        <dbReference type="EMBL" id="KFB52357.1"/>
    </source>
</evidence>
<protein>
    <submittedName>
        <fullName evidence="1 2">Uncharacterized protein</fullName>
    </submittedName>
</protein>
<dbReference type="VEuPathDB" id="VectorBase:ASIC020583"/>
<evidence type="ECO:0000313" key="2">
    <source>
        <dbReference type="EnsemblMetazoa" id="ASIC020583-PA"/>
    </source>
</evidence>
<dbReference type="EMBL" id="KE525379">
    <property type="protein sequence ID" value="KFB52357.1"/>
    <property type="molecule type" value="Genomic_DNA"/>
</dbReference>
<sequence length="66" mass="7056">MTPDAVLCSVMNRPPLRTSPRQVLALRKPKVNGGTDKMAADGRTFRSVALLLMTMAALATTTQGNI</sequence>
<keyword evidence="3" id="KW-1185">Reference proteome</keyword>
<dbReference type="EMBL" id="ATLV01025270">
    <property type="status" value="NOT_ANNOTATED_CDS"/>
    <property type="molecule type" value="Genomic_DNA"/>
</dbReference>
<reference evidence="2" key="2">
    <citation type="submission" date="2020-05" db="UniProtKB">
        <authorList>
            <consortium name="EnsemblMetazoa"/>
        </authorList>
    </citation>
    <scope>IDENTIFICATION</scope>
</reference>
<dbReference type="EnsemblMetazoa" id="ASIC020583-RA">
    <property type="protein sequence ID" value="ASIC020583-PA"/>
    <property type="gene ID" value="ASIC020583"/>
</dbReference>
<dbReference type="Proteomes" id="UP000030765">
    <property type="component" value="Unassembled WGS sequence"/>
</dbReference>
<accession>A0A084WQ63</accession>
<evidence type="ECO:0000313" key="3">
    <source>
        <dbReference type="Proteomes" id="UP000030765"/>
    </source>
</evidence>
<name>A0A084WQ63_ANOSI</name>
<proteinExistence type="predicted"/>
<reference evidence="1 3" key="1">
    <citation type="journal article" date="2014" name="BMC Genomics">
        <title>Genome sequence of Anopheles sinensis provides insight into genetics basis of mosquito competence for malaria parasites.</title>
        <authorList>
            <person name="Zhou D."/>
            <person name="Zhang D."/>
            <person name="Ding G."/>
            <person name="Shi L."/>
            <person name="Hou Q."/>
            <person name="Ye Y."/>
            <person name="Xu Y."/>
            <person name="Zhou H."/>
            <person name="Xiong C."/>
            <person name="Li S."/>
            <person name="Yu J."/>
            <person name="Hong S."/>
            <person name="Yu X."/>
            <person name="Zou P."/>
            <person name="Chen C."/>
            <person name="Chang X."/>
            <person name="Wang W."/>
            <person name="Lv Y."/>
            <person name="Sun Y."/>
            <person name="Ma L."/>
            <person name="Shen B."/>
            <person name="Zhu C."/>
        </authorList>
    </citation>
    <scope>NUCLEOTIDE SEQUENCE [LARGE SCALE GENOMIC DNA]</scope>
</reference>
<dbReference type="AlphaFoldDB" id="A0A084WQ63"/>